<dbReference type="AlphaFoldDB" id="C5KJR3"/>
<proteinExistence type="predicted"/>
<dbReference type="Proteomes" id="UP000007800">
    <property type="component" value="Unassembled WGS sequence"/>
</dbReference>
<keyword evidence="2" id="KW-1185">Reference proteome</keyword>
<gene>
    <name evidence="1" type="ORF">Pmar_PMAR018255</name>
</gene>
<dbReference type="GeneID" id="9046010"/>
<dbReference type="InParanoid" id="C5KJR3"/>
<dbReference type="OrthoDB" id="3227343at2759"/>
<protein>
    <submittedName>
        <fullName evidence="1">Uncharacterized protein</fullName>
    </submittedName>
</protein>
<evidence type="ECO:0000313" key="2">
    <source>
        <dbReference type="Proteomes" id="UP000007800"/>
    </source>
</evidence>
<dbReference type="RefSeq" id="XP_002783484.1">
    <property type="nucleotide sequence ID" value="XM_002783438.1"/>
</dbReference>
<reference evidence="1 2" key="1">
    <citation type="submission" date="2008-07" db="EMBL/GenBank/DDBJ databases">
        <authorList>
            <person name="El-Sayed N."/>
            <person name="Caler E."/>
            <person name="Inman J."/>
            <person name="Amedeo P."/>
            <person name="Hass B."/>
            <person name="Wortman J."/>
        </authorList>
    </citation>
    <scope>NUCLEOTIDE SEQUENCE [LARGE SCALE GENOMIC DNA]</scope>
    <source>
        <strain evidence="2">ATCC 50983 / TXsc</strain>
    </source>
</reference>
<accession>C5KJR3</accession>
<name>C5KJR3_PERM5</name>
<sequence>MRQLSEPAKVALADNLPLRIPTTRELDAMILSFTQRISDDSVYVAMEAENLDSMMRSRSSYAGQSIARASFSLKPGDQVVRYNHGRNKLDRRWIEDVIYTVVSINGVIAGITHTVGQVRFDYIGNLKKVNAAVDVVDQ</sequence>
<evidence type="ECO:0000313" key="1">
    <source>
        <dbReference type="EMBL" id="EER15280.1"/>
    </source>
</evidence>
<dbReference type="EMBL" id="GG673634">
    <property type="protein sequence ID" value="EER15280.1"/>
    <property type="molecule type" value="Genomic_DNA"/>
</dbReference>
<organism evidence="2">
    <name type="scientific">Perkinsus marinus (strain ATCC 50983 / TXsc)</name>
    <dbReference type="NCBI Taxonomy" id="423536"/>
    <lineage>
        <taxon>Eukaryota</taxon>
        <taxon>Sar</taxon>
        <taxon>Alveolata</taxon>
        <taxon>Perkinsozoa</taxon>
        <taxon>Perkinsea</taxon>
        <taxon>Perkinsida</taxon>
        <taxon>Perkinsidae</taxon>
        <taxon>Perkinsus</taxon>
    </lineage>
</organism>